<dbReference type="PROSITE" id="PS51257">
    <property type="entry name" value="PROKAR_LIPOPROTEIN"/>
    <property type="match status" value="1"/>
</dbReference>
<keyword evidence="8" id="KW-1185">Reference proteome</keyword>
<evidence type="ECO:0000313" key="8">
    <source>
        <dbReference type="Proteomes" id="UP001589609"/>
    </source>
</evidence>
<dbReference type="Gene3D" id="3.10.105.10">
    <property type="entry name" value="Dipeptide-binding Protein, Domain 3"/>
    <property type="match status" value="1"/>
</dbReference>
<sequence>MKGKKLLASIALTLAASLALAACGGNNADKQETQGELAKKQVLNLLEASDIPSMDTVKATDQVSFIVMNNVMEGLYRLDKDQKPTPGVAESYTKSEDGKKYTFKLRKDAKWSNGDPITANDFVFAWKRAVNPATAAEYAYIMFDIKNAKAINEGKAPVDSLGVKAVDEHTFEVELENPIPYFLELTSFATFYPQNEKFIKQQGEQFGKKAETIVYNGPFVLTDWKTEQGWTYKKNVNYWDKDSVKLDQINVSVVKEQGTMVNLYESGQVDRTGLTAEFVDKYASSDEFHTSKDMSMYFLRFNQKRLGENTPLANLKVRQAISLAQDKEALANVLLNNGSTAAYFLVPAEFVTDKKGNDFRNINGNMNKTNVKKAKKLWEEAKKELGTDKLTLEFLNYDSDSSKKVGEYLKEQLEKNLPGLTVNIKPQPFKQKLDLETKGDYDFSFSGWGPDYPDPMTFIDLFVTGGAHNQMGYSNAKYDELVAAAKGELLTDTKARWEALAKAEKLLFKDAAISPLYQKGVAFVQRPYVKGIVEHNFGGDYSYKWAYVLEKEEAK</sequence>
<dbReference type="Proteomes" id="UP001589609">
    <property type="component" value="Unassembled WGS sequence"/>
</dbReference>
<evidence type="ECO:0000256" key="1">
    <source>
        <dbReference type="ARBA" id="ARBA00004196"/>
    </source>
</evidence>
<dbReference type="SUPFAM" id="SSF53850">
    <property type="entry name" value="Periplasmic binding protein-like II"/>
    <property type="match status" value="1"/>
</dbReference>
<organism evidence="7 8">
    <name type="scientific">Ectobacillus funiculus</name>
    <dbReference type="NCBI Taxonomy" id="137993"/>
    <lineage>
        <taxon>Bacteria</taxon>
        <taxon>Bacillati</taxon>
        <taxon>Bacillota</taxon>
        <taxon>Bacilli</taxon>
        <taxon>Bacillales</taxon>
        <taxon>Bacillaceae</taxon>
        <taxon>Ectobacillus</taxon>
    </lineage>
</organism>
<dbReference type="Gene3D" id="3.90.76.10">
    <property type="entry name" value="Dipeptide-binding Protein, Domain 1"/>
    <property type="match status" value="1"/>
</dbReference>
<comment type="caution">
    <text evidence="7">The sequence shown here is derived from an EMBL/GenBank/DDBJ whole genome shotgun (WGS) entry which is preliminary data.</text>
</comment>
<feature type="signal peptide" evidence="5">
    <location>
        <begin position="1"/>
        <end position="21"/>
    </location>
</feature>
<evidence type="ECO:0000313" key="7">
    <source>
        <dbReference type="EMBL" id="MFB9762415.1"/>
    </source>
</evidence>
<dbReference type="Gene3D" id="3.40.190.10">
    <property type="entry name" value="Periplasmic binding protein-like II"/>
    <property type="match status" value="1"/>
</dbReference>
<dbReference type="RefSeq" id="WP_379952287.1">
    <property type="nucleotide sequence ID" value="NZ_JBHMAF010000196.1"/>
</dbReference>
<protein>
    <submittedName>
        <fullName evidence="7">Peptide ABC transporter substrate-binding protein</fullName>
    </submittedName>
</protein>
<feature type="chain" id="PRO_5045455029" evidence="5">
    <location>
        <begin position="22"/>
        <end position="555"/>
    </location>
</feature>
<name>A0ABV5WP98_9BACI</name>
<keyword evidence="3" id="KW-0813">Transport</keyword>
<evidence type="ECO:0000256" key="2">
    <source>
        <dbReference type="ARBA" id="ARBA00005695"/>
    </source>
</evidence>
<evidence type="ECO:0000259" key="6">
    <source>
        <dbReference type="Pfam" id="PF00496"/>
    </source>
</evidence>
<dbReference type="InterPro" id="IPR000914">
    <property type="entry name" value="SBP_5_dom"/>
</dbReference>
<feature type="domain" description="Solute-binding protein family 5" evidence="6">
    <location>
        <begin position="83"/>
        <end position="467"/>
    </location>
</feature>
<evidence type="ECO:0000256" key="4">
    <source>
        <dbReference type="ARBA" id="ARBA00022729"/>
    </source>
</evidence>
<evidence type="ECO:0000256" key="3">
    <source>
        <dbReference type="ARBA" id="ARBA00022448"/>
    </source>
</evidence>
<comment type="subcellular location">
    <subcellularLocation>
        <location evidence="1">Cell envelope</location>
    </subcellularLocation>
</comment>
<reference evidence="7 8" key="1">
    <citation type="submission" date="2024-09" db="EMBL/GenBank/DDBJ databases">
        <authorList>
            <person name="Sun Q."/>
            <person name="Mori K."/>
        </authorList>
    </citation>
    <scope>NUCLEOTIDE SEQUENCE [LARGE SCALE GENOMIC DNA]</scope>
    <source>
        <strain evidence="7 8">JCM 11201</strain>
    </source>
</reference>
<gene>
    <name evidence="7" type="ORF">ACFFMS_29755</name>
</gene>
<dbReference type="EMBL" id="JBHMAF010000196">
    <property type="protein sequence ID" value="MFB9762415.1"/>
    <property type="molecule type" value="Genomic_DNA"/>
</dbReference>
<accession>A0ABV5WP98</accession>
<dbReference type="Pfam" id="PF00496">
    <property type="entry name" value="SBP_bac_5"/>
    <property type="match status" value="1"/>
</dbReference>
<keyword evidence="4 5" id="KW-0732">Signal</keyword>
<dbReference type="PANTHER" id="PTHR30290:SF10">
    <property type="entry name" value="PERIPLASMIC OLIGOPEPTIDE-BINDING PROTEIN-RELATED"/>
    <property type="match status" value="1"/>
</dbReference>
<evidence type="ECO:0000256" key="5">
    <source>
        <dbReference type="SAM" id="SignalP"/>
    </source>
</evidence>
<dbReference type="CDD" id="cd08504">
    <property type="entry name" value="PBP2_OppA"/>
    <property type="match status" value="1"/>
</dbReference>
<dbReference type="PANTHER" id="PTHR30290">
    <property type="entry name" value="PERIPLASMIC BINDING COMPONENT OF ABC TRANSPORTER"/>
    <property type="match status" value="1"/>
</dbReference>
<dbReference type="PIRSF" id="PIRSF002741">
    <property type="entry name" value="MppA"/>
    <property type="match status" value="1"/>
</dbReference>
<proteinExistence type="inferred from homology"/>
<comment type="similarity">
    <text evidence="2">Belongs to the bacterial solute-binding protein 5 family.</text>
</comment>
<dbReference type="InterPro" id="IPR030678">
    <property type="entry name" value="Peptide/Ni-bd"/>
</dbReference>
<dbReference type="InterPro" id="IPR039424">
    <property type="entry name" value="SBP_5"/>
</dbReference>